<evidence type="ECO:0000313" key="2">
    <source>
        <dbReference type="WBParaSite" id="MBELARI_LOCUS13658"/>
    </source>
</evidence>
<organism evidence="1 2">
    <name type="scientific">Mesorhabditis belari</name>
    <dbReference type="NCBI Taxonomy" id="2138241"/>
    <lineage>
        <taxon>Eukaryota</taxon>
        <taxon>Metazoa</taxon>
        <taxon>Ecdysozoa</taxon>
        <taxon>Nematoda</taxon>
        <taxon>Chromadorea</taxon>
        <taxon>Rhabditida</taxon>
        <taxon>Rhabditina</taxon>
        <taxon>Rhabditomorpha</taxon>
        <taxon>Rhabditoidea</taxon>
        <taxon>Rhabditidae</taxon>
        <taxon>Mesorhabditinae</taxon>
        <taxon>Mesorhabditis</taxon>
    </lineage>
</organism>
<dbReference type="WBParaSite" id="MBELARI_LOCUS13658">
    <property type="protein sequence ID" value="MBELARI_LOCUS13658"/>
    <property type="gene ID" value="MBELARI_LOCUS13658"/>
</dbReference>
<sequence>MSRSIASNNVRVLEPFRVFSNYYAPDKRKNLTDKVLKSAVIAIAARINNQSSGSKYRKYRRPSARRSGVWWDVDAIWFIDYPASIYVRPLTRSSPIDGTFLLANTEIYRNCFVVMFLDKFFAENFLQKTEFIGTDAYLA</sequence>
<proteinExistence type="predicted"/>
<keyword evidence="1" id="KW-1185">Reference proteome</keyword>
<name>A0AAF3EIM8_9BILA</name>
<accession>A0AAF3EIM8</accession>
<protein>
    <submittedName>
        <fullName evidence="2">Uncharacterized protein</fullName>
    </submittedName>
</protein>
<evidence type="ECO:0000313" key="1">
    <source>
        <dbReference type="Proteomes" id="UP000887575"/>
    </source>
</evidence>
<reference evidence="2" key="1">
    <citation type="submission" date="2024-02" db="UniProtKB">
        <authorList>
            <consortium name="WormBaseParasite"/>
        </authorList>
    </citation>
    <scope>IDENTIFICATION</scope>
</reference>
<dbReference type="AlphaFoldDB" id="A0AAF3EIM8"/>
<dbReference type="Proteomes" id="UP000887575">
    <property type="component" value="Unassembled WGS sequence"/>
</dbReference>